<reference evidence="9" key="1">
    <citation type="journal article" date="2019" name="Int. J. Syst. Evol. Microbiol.">
        <title>The Global Catalogue of Microorganisms (GCM) 10K type strain sequencing project: providing services to taxonomists for standard genome sequencing and annotation.</title>
        <authorList>
            <consortium name="The Broad Institute Genomics Platform"/>
            <consortium name="The Broad Institute Genome Sequencing Center for Infectious Disease"/>
            <person name="Wu L."/>
            <person name="Ma J."/>
        </authorList>
    </citation>
    <scope>NUCLEOTIDE SEQUENCE [LARGE SCALE GENOMIC DNA]</scope>
    <source>
        <strain evidence="9">IBRC-M 10908</strain>
    </source>
</reference>
<keyword evidence="4 7" id="KW-0808">Transferase</keyword>
<feature type="site" description="Positions MEP for the nucleophilic attack" evidence="7">
    <location>
        <position position="223"/>
    </location>
</feature>
<gene>
    <name evidence="7" type="primary">ispD</name>
    <name evidence="8" type="ORF">ACFPET_18595</name>
</gene>
<comment type="similarity">
    <text evidence="3 7">Belongs to the IspD/TarI cytidylyltransferase family. IspD subfamily.</text>
</comment>
<organism evidence="8 9">
    <name type="scientific">Salininema proteolyticum</name>
    <dbReference type="NCBI Taxonomy" id="1607685"/>
    <lineage>
        <taxon>Bacteria</taxon>
        <taxon>Bacillati</taxon>
        <taxon>Actinomycetota</taxon>
        <taxon>Actinomycetes</taxon>
        <taxon>Glycomycetales</taxon>
        <taxon>Glycomycetaceae</taxon>
        <taxon>Salininema</taxon>
    </lineage>
</organism>
<comment type="catalytic activity">
    <reaction evidence="1 7">
        <text>2-C-methyl-D-erythritol 4-phosphate + CTP + H(+) = 4-CDP-2-C-methyl-D-erythritol + diphosphate</text>
        <dbReference type="Rhea" id="RHEA:13429"/>
        <dbReference type="ChEBI" id="CHEBI:15378"/>
        <dbReference type="ChEBI" id="CHEBI:33019"/>
        <dbReference type="ChEBI" id="CHEBI:37563"/>
        <dbReference type="ChEBI" id="CHEBI:57823"/>
        <dbReference type="ChEBI" id="CHEBI:58262"/>
        <dbReference type="EC" id="2.7.7.60"/>
    </reaction>
</comment>
<keyword evidence="5 7" id="KW-0548">Nucleotidyltransferase</keyword>
<dbReference type="RefSeq" id="WP_380623965.1">
    <property type="nucleotide sequence ID" value="NZ_JBHSDK010000028.1"/>
</dbReference>
<feature type="site" description="Transition state stabilizer" evidence="7">
    <location>
        <position position="19"/>
    </location>
</feature>
<dbReference type="SUPFAM" id="SSF53448">
    <property type="entry name" value="Nucleotide-diphospho-sugar transferases"/>
    <property type="match status" value="1"/>
</dbReference>
<dbReference type="EMBL" id="JBHSDK010000028">
    <property type="protein sequence ID" value="MFC4337215.1"/>
    <property type="molecule type" value="Genomic_DNA"/>
</dbReference>
<feature type="site" description="Transition state stabilizer" evidence="7">
    <location>
        <position position="26"/>
    </location>
</feature>
<dbReference type="HAMAP" id="MF_00108">
    <property type="entry name" value="IspD"/>
    <property type="match status" value="1"/>
</dbReference>
<evidence type="ECO:0000256" key="2">
    <source>
        <dbReference type="ARBA" id="ARBA00004787"/>
    </source>
</evidence>
<feature type="site" description="Positions MEP for the nucleophilic attack" evidence="7">
    <location>
        <position position="164"/>
    </location>
</feature>
<comment type="function">
    <text evidence="7">Catalyzes the formation of 4-diphosphocytidyl-2-C-methyl-D-erythritol from CTP and 2-C-methyl-D-erythritol 4-phosphate (MEP).</text>
</comment>
<dbReference type="Gene3D" id="3.90.550.10">
    <property type="entry name" value="Spore Coat Polysaccharide Biosynthesis Protein SpsA, Chain A"/>
    <property type="match status" value="1"/>
</dbReference>
<evidence type="ECO:0000256" key="3">
    <source>
        <dbReference type="ARBA" id="ARBA00009789"/>
    </source>
</evidence>
<evidence type="ECO:0000256" key="1">
    <source>
        <dbReference type="ARBA" id="ARBA00001282"/>
    </source>
</evidence>
<dbReference type="InterPro" id="IPR029044">
    <property type="entry name" value="Nucleotide-diphossugar_trans"/>
</dbReference>
<evidence type="ECO:0000256" key="5">
    <source>
        <dbReference type="ARBA" id="ARBA00022695"/>
    </source>
</evidence>
<dbReference type="Proteomes" id="UP001595823">
    <property type="component" value="Unassembled WGS sequence"/>
</dbReference>
<keyword evidence="9" id="KW-1185">Reference proteome</keyword>
<evidence type="ECO:0000256" key="6">
    <source>
        <dbReference type="ARBA" id="ARBA00023229"/>
    </source>
</evidence>
<evidence type="ECO:0000313" key="9">
    <source>
        <dbReference type="Proteomes" id="UP001595823"/>
    </source>
</evidence>
<comment type="caution">
    <text evidence="8">The sequence shown here is derived from an EMBL/GenBank/DDBJ whole genome shotgun (WGS) entry which is preliminary data.</text>
</comment>
<name>A0ABV8U279_9ACTN</name>
<dbReference type="PANTHER" id="PTHR32125:SF4">
    <property type="entry name" value="2-C-METHYL-D-ERYTHRITOL 4-PHOSPHATE CYTIDYLYLTRANSFERASE, CHLOROPLASTIC"/>
    <property type="match status" value="1"/>
</dbReference>
<dbReference type="InterPro" id="IPR050088">
    <property type="entry name" value="IspD/TarI_cytidylyltransf_bact"/>
</dbReference>
<accession>A0ABV8U279</accession>
<evidence type="ECO:0000256" key="4">
    <source>
        <dbReference type="ARBA" id="ARBA00022679"/>
    </source>
</evidence>
<comment type="pathway">
    <text evidence="2 7">Isoprenoid biosynthesis; isopentenyl diphosphate biosynthesis via DXP pathway; isopentenyl diphosphate from 1-deoxy-D-xylulose 5-phosphate: step 2/6.</text>
</comment>
<dbReference type="PROSITE" id="PS01295">
    <property type="entry name" value="ISPD"/>
    <property type="match status" value="1"/>
</dbReference>
<evidence type="ECO:0000313" key="8">
    <source>
        <dbReference type="EMBL" id="MFC4337215.1"/>
    </source>
</evidence>
<proteinExistence type="inferred from homology"/>
<dbReference type="InterPro" id="IPR034683">
    <property type="entry name" value="IspD/TarI"/>
</dbReference>
<dbReference type="PANTHER" id="PTHR32125">
    <property type="entry name" value="2-C-METHYL-D-ERYTHRITOL 4-PHOSPHATE CYTIDYLYLTRANSFERASE, CHLOROPLASTIC"/>
    <property type="match status" value="1"/>
</dbReference>
<sequence>MRGSNDTVAVVLAGGIGSRAGLGHPKQFAVLAGRTLLERTVARFERSEAVDGILVLIAPDHIDRAERILKEAGFAKIAGVVPGGEQRSDSTRAALDRIAADGGAAKVLVHDAARPFVPDRVIREAVGALDDRDAVNVVDPVTDTLVTVRDDGEGGEAPAEVVDRSAVRRVQTPQGFRFPVLAEAYRLAAGDPDFRATDDCSVVMRYLPEARIAVIAGDPWNMKVTGPADVLVADLIAARLDETGTGALGGESE</sequence>
<dbReference type="InterPro" id="IPR001228">
    <property type="entry name" value="IspD"/>
</dbReference>
<dbReference type="Pfam" id="PF01128">
    <property type="entry name" value="IspD"/>
    <property type="match status" value="1"/>
</dbReference>
<dbReference type="EC" id="2.7.7.60" evidence="7"/>
<dbReference type="CDD" id="cd02516">
    <property type="entry name" value="CDP-ME_synthetase"/>
    <property type="match status" value="1"/>
</dbReference>
<keyword evidence="6 7" id="KW-0414">Isoprene biosynthesis</keyword>
<protein>
    <recommendedName>
        <fullName evidence="7">2-C-methyl-D-erythritol 4-phosphate cytidylyltransferase</fullName>
        <ecNumber evidence="7">2.7.7.60</ecNumber>
    </recommendedName>
    <alternativeName>
        <fullName evidence="7">4-diphosphocytidyl-2C-methyl-D-erythritol synthase</fullName>
    </alternativeName>
    <alternativeName>
        <fullName evidence="7">MEP cytidylyltransferase</fullName>
        <shortName evidence="7">MCT</shortName>
    </alternativeName>
</protein>
<evidence type="ECO:0000256" key="7">
    <source>
        <dbReference type="HAMAP-Rule" id="MF_00108"/>
    </source>
</evidence>
<dbReference type="InterPro" id="IPR018294">
    <property type="entry name" value="ISPD_synthase_CS"/>
</dbReference>
<dbReference type="GO" id="GO:0016779">
    <property type="term" value="F:nucleotidyltransferase activity"/>
    <property type="evidence" value="ECO:0007669"/>
    <property type="project" value="UniProtKB-KW"/>
</dbReference>